<gene>
    <name evidence="7" type="primary">rpsF</name>
    <name evidence="8" type="ORF">A2875_03600</name>
</gene>
<accession>A0A1F5ZP47</accession>
<keyword evidence="2 7" id="KW-0699">rRNA-binding</keyword>
<dbReference type="NCBIfam" id="TIGR00166">
    <property type="entry name" value="S6"/>
    <property type="match status" value="1"/>
</dbReference>
<dbReference type="GO" id="GO:1990904">
    <property type="term" value="C:ribonucleoprotein complex"/>
    <property type="evidence" value="ECO:0007669"/>
    <property type="project" value="UniProtKB-KW"/>
</dbReference>
<evidence type="ECO:0000256" key="4">
    <source>
        <dbReference type="ARBA" id="ARBA00022980"/>
    </source>
</evidence>
<dbReference type="InterPro" id="IPR020815">
    <property type="entry name" value="Ribosomal_bS6_CS"/>
</dbReference>
<dbReference type="PANTHER" id="PTHR21011:SF1">
    <property type="entry name" value="SMALL RIBOSOMAL SUBUNIT PROTEIN BS6M"/>
    <property type="match status" value="1"/>
</dbReference>
<dbReference type="InterPro" id="IPR020814">
    <property type="entry name" value="Ribosomal_S6_plastid/chlpt"/>
</dbReference>
<dbReference type="GO" id="GO:0005737">
    <property type="term" value="C:cytoplasm"/>
    <property type="evidence" value="ECO:0007669"/>
    <property type="project" value="UniProtKB-ARBA"/>
</dbReference>
<proteinExistence type="inferred from homology"/>
<sequence length="93" mass="10415">MRTYELMVVAKPDFPVDDEARRKSLVQDLVGEGVSVDTISVVGKKRLAYEIKKQTEGVYLLATLTGQSIKNAEIQKRANVNASVLRFLLIIKH</sequence>
<dbReference type="Pfam" id="PF01250">
    <property type="entry name" value="Ribosomal_S6"/>
    <property type="match status" value="1"/>
</dbReference>
<dbReference type="GO" id="GO:0005840">
    <property type="term" value="C:ribosome"/>
    <property type="evidence" value="ECO:0007669"/>
    <property type="project" value="UniProtKB-KW"/>
</dbReference>
<dbReference type="Gene3D" id="3.30.70.60">
    <property type="match status" value="1"/>
</dbReference>
<evidence type="ECO:0000313" key="9">
    <source>
        <dbReference type="Proteomes" id="UP000177416"/>
    </source>
</evidence>
<keyword evidence="5 7" id="KW-0687">Ribonucleoprotein</keyword>
<evidence type="ECO:0000313" key="8">
    <source>
        <dbReference type="EMBL" id="OGG13862.1"/>
    </source>
</evidence>
<dbReference type="GO" id="GO:0070181">
    <property type="term" value="F:small ribosomal subunit rRNA binding"/>
    <property type="evidence" value="ECO:0007669"/>
    <property type="project" value="TreeGrafter"/>
</dbReference>
<dbReference type="PROSITE" id="PS01048">
    <property type="entry name" value="RIBOSOMAL_S6"/>
    <property type="match status" value="1"/>
</dbReference>
<dbReference type="Proteomes" id="UP000177416">
    <property type="component" value="Unassembled WGS sequence"/>
</dbReference>
<comment type="similarity">
    <text evidence="1 7">Belongs to the bacterial ribosomal protein bS6 family.</text>
</comment>
<keyword evidence="3 7" id="KW-0694">RNA-binding</keyword>
<evidence type="ECO:0000256" key="2">
    <source>
        <dbReference type="ARBA" id="ARBA00022730"/>
    </source>
</evidence>
<dbReference type="InterPro" id="IPR035980">
    <property type="entry name" value="Ribosomal_bS6_sf"/>
</dbReference>
<dbReference type="InterPro" id="IPR014717">
    <property type="entry name" value="Transl_elong_EF1B/ribsomal_bS6"/>
</dbReference>
<organism evidence="8 9">
    <name type="scientific">Candidatus Gottesmanbacteria bacterium RIFCSPHIGHO2_01_FULL_46_14</name>
    <dbReference type="NCBI Taxonomy" id="1798380"/>
    <lineage>
        <taxon>Bacteria</taxon>
        <taxon>Candidatus Gottesmaniibacteriota</taxon>
    </lineage>
</organism>
<dbReference type="GO" id="GO:0003735">
    <property type="term" value="F:structural constituent of ribosome"/>
    <property type="evidence" value="ECO:0007669"/>
    <property type="project" value="InterPro"/>
</dbReference>
<name>A0A1F5ZP47_9BACT</name>
<evidence type="ECO:0000256" key="3">
    <source>
        <dbReference type="ARBA" id="ARBA00022884"/>
    </source>
</evidence>
<dbReference type="EMBL" id="MFJJ01000031">
    <property type="protein sequence ID" value="OGG13862.1"/>
    <property type="molecule type" value="Genomic_DNA"/>
</dbReference>
<dbReference type="SUPFAM" id="SSF54995">
    <property type="entry name" value="Ribosomal protein S6"/>
    <property type="match status" value="1"/>
</dbReference>
<comment type="caution">
    <text evidence="8">The sequence shown here is derived from an EMBL/GenBank/DDBJ whole genome shotgun (WGS) entry which is preliminary data.</text>
</comment>
<dbReference type="PANTHER" id="PTHR21011">
    <property type="entry name" value="MITOCHONDRIAL 28S RIBOSOMAL PROTEIN S6"/>
    <property type="match status" value="1"/>
</dbReference>
<evidence type="ECO:0000256" key="7">
    <source>
        <dbReference type="HAMAP-Rule" id="MF_00360"/>
    </source>
</evidence>
<dbReference type="HAMAP" id="MF_00360">
    <property type="entry name" value="Ribosomal_bS6"/>
    <property type="match status" value="1"/>
</dbReference>
<comment type="function">
    <text evidence="7">Binds together with bS18 to 16S ribosomal RNA.</text>
</comment>
<dbReference type="CDD" id="cd00473">
    <property type="entry name" value="bS6"/>
    <property type="match status" value="1"/>
</dbReference>
<dbReference type="GO" id="GO:0006412">
    <property type="term" value="P:translation"/>
    <property type="evidence" value="ECO:0007669"/>
    <property type="project" value="UniProtKB-UniRule"/>
</dbReference>
<evidence type="ECO:0000256" key="5">
    <source>
        <dbReference type="ARBA" id="ARBA00023274"/>
    </source>
</evidence>
<dbReference type="InterPro" id="IPR000529">
    <property type="entry name" value="Ribosomal_bS6"/>
</dbReference>
<reference evidence="8 9" key="1">
    <citation type="journal article" date="2016" name="Nat. Commun.">
        <title>Thousands of microbial genomes shed light on interconnected biogeochemical processes in an aquifer system.</title>
        <authorList>
            <person name="Anantharaman K."/>
            <person name="Brown C.T."/>
            <person name="Hug L.A."/>
            <person name="Sharon I."/>
            <person name="Castelle C.J."/>
            <person name="Probst A.J."/>
            <person name="Thomas B.C."/>
            <person name="Singh A."/>
            <person name="Wilkins M.J."/>
            <person name="Karaoz U."/>
            <person name="Brodie E.L."/>
            <person name="Williams K.H."/>
            <person name="Hubbard S.S."/>
            <person name="Banfield J.F."/>
        </authorList>
    </citation>
    <scope>NUCLEOTIDE SEQUENCE [LARGE SCALE GENOMIC DNA]</scope>
</reference>
<dbReference type="AlphaFoldDB" id="A0A1F5ZP47"/>
<protein>
    <recommendedName>
        <fullName evidence="6 7">Small ribosomal subunit protein bS6</fullName>
    </recommendedName>
</protein>
<keyword evidence="4 7" id="KW-0689">Ribosomal protein</keyword>
<evidence type="ECO:0000256" key="1">
    <source>
        <dbReference type="ARBA" id="ARBA00009512"/>
    </source>
</evidence>
<evidence type="ECO:0000256" key="6">
    <source>
        <dbReference type="ARBA" id="ARBA00035294"/>
    </source>
</evidence>